<feature type="compositionally biased region" description="Basic and acidic residues" evidence="2">
    <location>
        <begin position="497"/>
        <end position="511"/>
    </location>
</feature>
<dbReference type="AlphaFoldDB" id="A0A6A5HJA8"/>
<feature type="region of interest" description="Disordered" evidence="2">
    <location>
        <begin position="241"/>
        <end position="271"/>
    </location>
</feature>
<reference evidence="3 4" key="1">
    <citation type="submission" date="2019-12" db="EMBL/GenBank/DDBJ databases">
        <title>Chromosome-level assembly of the Caenorhabditis remanei genome.</title>
        <authorList>
            <person name="Teterina A.A."/>
            <person name="Willis J.H."/>
            <person name="Phillips P.C."/>
        </authorList>
    </citation>
    <scope>NUCLEOTIDE SEQUENCE [LARGE SCALE GENOMIC DNA]</scope>
    <source>
        <strain evidence="3 4">PX506</strain>
        <tissue evidence="3">Whole organism</tissue>
    </source>
</reference>
<dbReference type="PANTHER" id="PTHR13261:SF0">
    <property type="entry name" value="BRCA2 AND CDKN1A-INTERACTING PROTEIN"/>
    <property type="match status" value="1"/>
</dbReference>
<accession>A0A6A5HJA8</accession>
<dbReference type="Pfam" id="PF07904">
    <property type="entry name" value="Eaf7"/>
    <property type="match status" value="1"/>
</dbReference>
<dbReference type="Pfam" id="PF13862">
    <property type="entry name" value="BCCIP"/>
    <property type="match status" value="1"/>
</dbReference>
<feature type="region of interest" description="Disordered" evidence="2">
    <location>
        <begin position="1"/>
        <end position="88"/>
    </location>
</feature>
<dbReference type="Proteomes" id="UP000483820">
    <property type="component" value="Chromosome II"/>
</dbReference>
<feature type="compositionally biased region" description="Basic and acidic residues" evidence="2">
    <location>
        <begin position="518"/>
        <end position="530"/>
    </location>
</feature>
<comment type="caution">
    <text evidence="3">The sequence shown here is derived from an EMBL/GenBank/DDBJ whole genome shotgun (WGS) entry which is preliminary data.</text>
</comment>
<evidence type="ECO:0000313" key="3">
    <source>
        <dbReference type="EMBL" id="KAF1766453.1"/>
    </source>
</evidence>
<feature type="compositionally biased region" description="Basic residues" evidence="2">
    <location>
        <begin position="1"/>
        <end position="10"/>
    </location>
</feature>
<evidence type="ECO:0000313" key="4">
    <source>
        <dbReference type="Proteomes" id="UP000483820"/>
    </source>
</evidence>
<name>A0A6A5HJA8_CAERE</name>
<dbReference type="GO" id="GO:0006355">
    <property type="term" value="P:regulation of DNA-templated transcription"/>
    <property type="evidence" value="ECO:0007669"/>
    <property type="project" value="InterPro"/>
</dbReference>
<dbReference type="GeneID" id="9815734"/>
<feature type="compositionally biased region" description="Polar residues" evidence="2">
    <location>
        <begin position="244"/>
        <end position="255"/>
    </location>
</feature>
<dbReference type="KEGG" id="crq:GCK72_006410"/>
<proteinExistence type="inferred from homology"/>
<dbReference type="CTD" id="9815734"/>
<feature type="compositionally biased region" description="Acidic residues" evidence="2">
    <location>
        <begin position="34"/>
        <end position="70"/>
    </location>
</feature>
<dbReference type="GO" id="GO:0005634">
    <property type="term" value="C:nucleus"/>
    <property type="evidence" value="ECO:0007669"/>
    <property type="project" value="InterPro"/>
</dbReference>
<dbReference type="RefSeq" id="XP_003113406.2">
    <property type="nucleotide sequence ID" value="XM_003113358.2"/>
</dbReference>
<dbReference type="InterPro" id="IPR025602">
    <property type="entry name" value="BCP1_family"/>
</dbReference>
<protein>
    <recommendedName>
        <fullName evidence="5">Protein BCCIP homolog</fullName>
    </recommendedName>
</protein>
<evidence type="ECO:0008006" key="5">
    <source>
        <dbReference type="Google" id="ProtNLM"/>
    </source>
</evidence>
<feature type="region of interest" description="Disordered" evidence="2">
    <location>
        <begin position="497"/>
        <end position="549"/>
    </location>
</feature>
<evidence type="ECO:0000256" key="1">
    <source>
        <dbReference type="ARBA" id="ARBA00006781"/>
    </source>
</evidence>
<comment type="similarity">
    <text evidence="1">Belongs to the BCP1 family.</text>
</comment>
<dbReference type="PANTHER" id="PTHR13261">
    <property type="entry name" value="BRCA2 AND CDKN1A INTERACTING PROTEIN"/>
    <property type="match status" value="1"/>
</dbReference>
<sequence length="549" mass="62979">MGRVFKKKVGAKREAEEEKKEELVVKKKAKKEEEPEPEPESDPEQEEDEDEDLSDEEADDVDDEDDEEEEHQLMDFDFEAYPPSDDDRDGIVNMLTQTFLRADIDLKSMAEGIIAKAPHGIVLTQAYDNDETEEDFMAYGLCTTVALNENKDNVPKFIKDIFVYLLNRAKKGAPTEIYKKIEEIQEAGNGQAALFVNERLLNFPTLVVPQIFDSIRTDLTGFDTKYKTIIYIQKLRIAEGDGSSGANDKAGNSSSGAPPKKKGKMGKAEKKRAAAAALANSEIEFDNPEDRVLFELKEGKEVHFDYPVHMDVEPGSKFHTVEKDGKKYNPFRRLMRVIKTCTQDDLMAELFGPIQEASRKHYVLDLDPRTRWCELSELRLTSLLIDYKPVGINREFNMIAIVDRMNRIYDDEPRQSEVFLDDNLKGQFNNQLTNLATGQDVTRVTFPPKYTVRPSMDMTRAKLDTWYGMACCEENESVPVEFHDLADFELPEELRMAVREREEQEKKERQNSEQPVKNGREKRQKKEKDPISNTPSSVRKRKVTTTPDE</sequence>
<dbReference type="GO" id="GO:0043189">
    <property type="term" value="C:H4/H2A histone acetyltransferase complex"/>
    <property type="evidence" value="ECO:0007669"/>
    <property type="project" value="InterPro"/>
</dbReference>
<dbReference type="EMBL" id="WUAV01000002">
    <property type="protein sequence ID" value="KAF1766453.1"/>
    <property type="molecule type" value="Genomic_DNA"/>
</dbReference>
<gene>
    <name evidence="3" type="ORF">GCK72_006410</name>
</gene>
<feature type="compositionally biased region" description="Basic and acidic residues" evidence="2">
    <location>
        <begin position="11"/>
        <end position="33"/>
    </location>
</feature>
<organism evidence="3 4">
    <name type="scientific">Caenorhabditis remanei</name>
    <name type="common">Caenorhabditis vulgaris</name>
    <dbReference type="NCBI Taxonomy" id="31234"/>
    <lineage>
        <taxon>Eukaryota</taxon>
        <taxon>Metazoa</taxon>
        <taxon>Ecdysozoa</taxon>
        <taxon>Nematoda</taxon>
        <taxon>Chromadorea</taxon>
        <taxon>Rhabditida</taxon>
        <taxon>Rhabditina</taxon>
        <taxon>Rhabditomorpha</taxon>
        <taxon>Rhabditoidea</taxon>
        <taxon>Rhabditidae</taxon>
        <taxon>Peloderinae</taxon>
        <taxon>Caenorhabditis</taxon>
    </lineage>
</organism>
<dbReference type="InterPro" id="IPR012423">
    <property type="entry name" value="Eaf7/MRGBP"/>
</dbReference>
<evidence type="ECO:0000256" key="2">
    <source>
        <dbReference type="SAM" id="MobiDB-lite"/>
    </source>
</evidence>